<accession>Q0UKG7</accession>
<proteinExistence type="predicted"/>
<dbReference type="GeneID" id="5974972"/>
<dbReference type="AlphaFoldDB" id="Q0UKG7"/>
<dbReference type="Proteomes" id="UP000001055">
    <property type="component" value="Unassembled WGS sequence"/>
</dbReference>
<feature type="region of interest" description="Disordered" evidence="1">
    <location>
        <begin position="1"/>
        <end position="39"/>
    </location>
</feature>
<name>Q0UKG7_PHANO</name>
<dbReference type="VEuPathDB" id="FungiDB:JI435_077470"/>
<protein>
    <submittedName>
        <fullName evidence="2">Uncharacterized protein</fullName>
    </submittedName>
</protein>
<gene>
    <name evidence="2" type="ORF">SNOG_07747</name>
</gene>
<evidence type="ECO:0000313" key="2">
    <source>
        <dbReference type="EMBL" id="EAT85213.1"/>
    </source>
</evidence>
<dbReference type="InParanoid" id="Q0UKG7"/>
<organism evidence="2 3">
    <name type="scientific">Phaeosphaeria nodorum (strain SN15 / ATCC MYA-4574 / FGSC 10173)</name>
    <name type="common">Glume blotch fungus</name>
    <name type="synonym">Parastagonospora nodorum</name>
    <dbReference type="NCBI Taxonomy" id="321614"/>
    <lineage>
        <taxon>Eukaryota</taxon>
        <taxon>Fungi</taxon>
        <taxon>Dikarya</taxon>
        <taxon>Ascomycota</taxon>
        <taxon>Pezizomycotina</taxon>
        <taxon>Dothideomycetes</taxon>
        <taxon>Pleosporomycetidae</taxon>
        <taxon>Pleosporales</taxon>
        <taxon>Pleosporineae</taxon>
        <taxon>Phaeosphaeriaceae</taxon>
        <taxon>Parastagonospora</taxon>
    </lineage>
</organism>
<dbReference type="KEGG" id="pno:SNOG_07747"/>
<dbReference type="EMBL" id="CH445335">
    <property type="protein sequence ID" value="EAT85213.1"/>
    <property type="molecule type" value="Genomic_DNA"/>
</dbReference>
<reference evidence="3" key="1">
    <citation type="journal article" date="2007" name="Plant Cell">
        <title>Dothideomycete-plant interactions illuminated by genome sequencing and EST analysis of the wheat pathogen Stagonospora nodorum.</title>
        <authorList>
            <person name="Hane J.K."/>
            <person name="Lowe R.G."/>
            <person name="Solomon P.S."/>
            <person name="Tan K.C."/>
            <person name="Schoch C.L."/>
            <person name="Spatafora J.W."/>
            <person name="Crous P.W."/>
            <person name="Kodira C."/>
            <person name="Birren B.W."/>
            <person name="Galagan J.E."/>
            <person name="Torriani S.F."/>
            <person name="McDonald B.A."/>
            <person name="Oliver R.P."/>
        </authorList>
    </citation>
    <scope>NUCLEOTIDE SEQUENCE [LARGE SCALE GENOMIC DNA]</scope>
    <source>
        <strain evidence="3">SN15 / ATCC MYA-4574 / FGSC 10173</strain>
    </source>
</reference>
<evidence type="ECO:0000313" key="3">
    <source>
        <dbReference type="Proteomes" id="UP000001055"/>
    </source>
</evidence>
<dbReference type="HOGENOM" id="CLU_1489508_0_0_1"/>
<dbReference type="RefSeq" id="XP_001798079.1">
    <property type="nucleotide sequence ID" value="XM_001798027.1"/>
</dbReference>
<evidence type="ECO:0000256" key="1">
    <source>
        <dbReference type="SAM" id="MobiDB-lite"/>
    </source>
</evidence>
<sequence>MSSNRPSPFSQNQDVEPLHHPRSLLPTLPHPQDNMNTSRRWIERQNFSNRYSILFRLRVDHVRQSVTNRGSADKYTFVMSREWADSADVFLVDDARTKIWLRIYDAGRAGMFEPKSVLEPGVGDEEARLGYHVDFATPQVNLADTLLRWQNLDAFNGIPVPRRGFRISSIDGRVVTMKRKR</sequence>
<feature type="compositionally biased region" description="Polar residues" evidence="1">
    <location>
        <begin position="1"/>
        <end position="14"/>
    </location>
</feature>